<feature type="region of interest" description="Disordered" evidence="1">
    <location>
        <begin position="793"/>
        <end position="882"/>
    </location>
</feature>
<evidence type="ECO:0000313" key="5">
    <source>
        <dbReference type="Proteomes" id="UP000247702"/>
    </source>
</evidence>
<dbReference type="EMBL" id="BEXD01002835">
    <property type="protein sequence ID" value="GBB99522.1"/>
    <property type="molecule type" value="Genomic_DNA"/>
</dbReference>
<reference evidence="4" key="2">
    <citation type="submission" date="2019-10" db="EMBL/GenBank/DDBJ databases">
        <title>Conservation and host-specific expression of non-tandemly repeated heterogenous ribosome RNA gene in arbuscular mycorrhizal fungi.</title>
        <authorList>
            <person name="Maeda T."/>
            <person name="Kobayashi Y."/>
            <person name="Nakagawa T."/>
            <person name="Ezawa T."/>
            <person name="Yamaguchi K."/>
            <person name="Bino T."/>
            <person name="Nishimoto Y."/>
            <person name="Shigenobu S."/>
            <person name="Kawaguchi M."/>
        </authorList>
    </citation>
    <scope>NUCLEOTIDE SEQUENCE</scope>
    <source>
        <strain evidence="4">HR1</strain>
    </source>
</reference>
<dbReference type="InterPro" id="IPR039483">
    <property type="entry name" value="Meu6_PH_dom"/>
</dbReference>
<dbReference type="PANTHER" id="PTHR42073">
    <property type="entry name" value="MEIOTIC EXPRESSION UP-REGULATED PROTEIN 6"/>
    <property type="match status" value="1"/>
</dbReference>
<feature type="compositionally biased region" description="Low complexity" evidence="1">
    <location>
        <begin position="470"/>
        <end position="482"/>
    </location>
</feature>
<feature type="compositionally biased region" description="Basic and acidic residues" evidence="1">
    <location>
        <begin position="679"/>
        <end position="693"/>
    </location>
</feature>
<dbReference type="PANTHER" id="PTHR42073:SF1">
    <property type="entry name" value="MEIOTIC EXPRESSION UP-REGULATED PROTEIN 6"/>
    <property type="match status" value="1"/>
</dbReference>
<feature type="compositionally biased region" description="Basic and acidic residues" evidence="1">
    <location>
        <begin position="9"/>
        <end position="51"/>
    </location>
</feature>
<gene>
    <name evidence="4" type="ORF">RCL2_000486200</name>
    <name evidence="3" type="ORF">RclHR1_03550002</name>
</gene>
<dbReference type="SUPFAM" id="SSF50729">
    <property type="entry name" value="PH domain-like"/>
    <property type="match status" value="2"/>
</dbReference>
<dbReference type="CDD" id="cd00821">
    <property type="entry name" value="PH"/>
    <property type="match status" value="1"/>
</dbReference>
<dbReference type="PROSITE" id="PS50003">
    <property type="entry name" value="PH_DOMAIN"/>
    <property type="match status" value="2"/>
</dbReference>
<evidence type="ECO:0000256" key="1">
    <source>
        <dbReference type="SAM" id="MobiDB-lite"/>
    </source>
</evidence>
<dbReference type="InterPro" id="IPR001849">
    <property type="entry name" value="PH_domain"/>
</dbReference>
<dbReference type="Proteomes" id="UP000247702">
    <property type="component" value="Unassembled WGS sequence"/>
</dbReference>
<feature type="compositionally biased region" description="Basic and acidic residues" evidence="1">
    <location>
        <begin position="420"/>
        <end position="437"/>
    </location>
</feature>
<feature type="compositionally biased region" description="Low complexity" evidence="1">
    <location>
        <begin position="866"/>
        <end position="882"/>
    </location>
</feature>
<dbReference type="InterPro" id="IPR011993">
    <property type="entry name" value="PH-like_dom_sf"/>
</dbReference>
<dbReference type="EMBL" id="BLAL01000030">
    <property type="protein sequence ID" value="GES77495.1"/>
    <property type="molecule type" value="Genomic_DNA"/>
</dbReference>
<dbReference type="AlphaFoldDB" id="A0A2Z6REW2"/>
<feature type="compositionally biased region" description="Acidic residues" evidence="1">
    <location>
        <begin position="329"/>
        <end position="340"/>
    </location>
</feature>
<dbReference type="Proteomes" id="UP000615446">
    <property type="component" value="Unassembled WGS sequence"/>
</dbReference>
<evidence type="ECO:0000259" key="2">
    <source>
        <dbReference type="PROSITE" id="PS50003"/>
    </source>
</evidence>
<feature type="region of interest" description="Disordered" evidence="1">
    <location>
        <begin position="327"/>
        <end position="350"/>
    </location>
</feature>
<feature type="domain" description="PH" evidence="2">
    <location>
        <begin position="701"/>
        <end position="791"/>
    </location>
</feature>
<proteinExistence type="predicted"/>
<feature type="domain" description="PH" evidence="2">
    <location>
        <begin position="50"/>
        <end position="284"/>
    </location>
</feature>
<feature type="compositionally biased region" description="Basic and acidic residues" evidence="1">
    <location>
        <begin position="587"/>
        <end position="596"/>
    </location>
</feature>
<feature type="compositionally biased region" description="Basic and acidic residues" evidence="1">
    <location>
        <begin position="506"/>
        <end position="544"/>
    </location>
</feature>
<feature type="region of interest" description="Disordered" evidence="1">
    <location>
        <begin position="1"/>
        <end position="54"/>
    </location>
</feature>
<feature type="compositionally biased region" description="Basic and acidic residues" evidence="1">
    <location>
        <begin position="561"/>
        <end position="579"/>
    </location>
</feature>
<evidence type="ECO:0000313" key="4">
    <source>
        <dbReference type="EMBL" id="GES77495.1"/>
    </source>
</evidence>
<reference evidence="3 5" key="1">
    <citation type="submission" date="2017-11" db="EMBL/GenBank/DDBJ databases">
        <title>The genome of Rhizophagus clarus HR1 reveals common genetic basis of auxotrophy among arbuscular mycorrhizal fungi.</title>
        <authorList>
            <person name="Kobayashi Y."/>
        </authorList>
    </citation>
    <scope>NUCLEOTIDE SEQUENCE [LARGE SCALE GENOMIC DNA]</scope>
    <source>
        <strain evidence="3 5">HR1</strain>
    </source>
</reference>
<dbReference type="Pfam" id="PF15406">
    <property type="entry name" value="PH_6"/>
    <property type="match status" value="1"/>
</dbReference>
<dbReference type="OrthoDB" id="5593352at2759"/>
<feature type="region of interest" description="Disordered" evidence="1">
    <location>
        <begin position="96"/>
        <end position="192"/>
    </location>
</feature>
<evidence type="ECO:0000313" key="3">
    <source>
        <dbReference type="EMBL" id="GBB99522.1"/>
    </source>
</evidence>
<protein>
    <submittedName>
        <fullName evidence="4">Immunogenic protein</fullName>
    </submittedName>
</protein>
<feature type="compositionally biased region" description="Basic and acidic residues" evidence="1">
    <location>
        <begin position="113"/>
        <end position="155"/>
    </location>
</feature>
<dbReference type="Pfam" id="PF00169">
    <property type="entry name" value="PH"/>
    <property type="match status" value="1"/>
</dbReference>
<feature type="compositionally biased region" description="Basic and acidic residues" evidence="1">
    <location>
        <begin position="823"/>
        <end position="845"/>
    </location>
</feature>
<dbReference type="STRING" id="94130.A0A2Z6REW2"/>
<dbReference type="Gene3D" id="2.30.29.30">
    <property type="entry name" value="Pleckstrin-homology domain (PH domain)/Phosphotyrosine-binding domain (PTB)"/>
    <property type="match status" value="2"/>
</dbReference>
<sequence>MTETATSPAKEDNISPIEPEKKTDAKQEPEAVKPENEATDSKPEEKKEVRPIDNGYLLKKSKIIGISHWSKSYFAFGSQPVALPNLKTYYRKNVKKGIPKPIGSGSTSNAAETEVKDGEAPKLDDPTKADDSAKVDDSTKADDSTKVDESKKVEEQTSSDVVEVVKESKGDDKPKEDKPVDDKKSPETKDELSPFVRKVYQNIAHASHTGEGLLFYFKSDSETHKNIPHGIINLKDVVDVTSLTEHVGKQFAFKIETTYRTFELAAENEEDRDSWIKTIKERSDRVKETQESPEAIGHIEASEKYKETYEKLIKGTAFIGEVSKHAGELSDEPFSGEDEPADNKSRAVDGNKRKSFLPFAFGRKASTAEPSATTVTEDTEDSSKVVTTPAEVTTDETEENKSGEPKSPLKTSKLFNFFNKKPEPTPKADDEKAKTADETTNAETSTAAAANETTETPADETTQHKEGSSFFKNINNIFNKPKPTGETSETKAEPTEPSADVTTTEAKNDGNKETEETSDHHDAEDKDKTEDKTDKAEDKTEHSLVRRVTTKIFGAKRAKSPKADEKKQESLTRELGDKIDETEENREETSETKPTENTDATAQTSEQNAEQTVEQNAEQTAGPESSTETENKKKEKSSIFSFARRKSGGVSKKENSESHEKTETDPEAVTSPTEATDVEEPKEAEKVEKSGQRAVFPDEKKIKKKGNLQKLTGYIKKSFEQRYFVLTDDKKLTYYRSNTDASTQKSIEIVKVKIVDEKKFDLETRIRSYKLSADSKEERDSWIQVFKELEFEVDESHESTSEDKEATKKDDVVPPSGSGNENVVERSGENAADKPADTTDAKVSEAQETTTQTAKVEETKGETEEITTVTTETITESVVTSA</sequence>
<comment type="caution">
    <text evidence="3">The sequence shown here is derived from an EMBL/GenBank/DDBJ whole genome shotgun (WGS) entry which is preliminary data.</text>
</comment>
<feature type="compositionally biased region" description="Polar residues" evidence="1">
    <location>
        <begin position="597"/>
        <end position="623"/>
    </location>
</feature>
<feature type="compositionally biased region" description="Basic and acidic residues" evidence="1">
    <location>
        <begin position="793"/>
        <end position="812"/>
    </location>
</feature>
<dbReference type="InterPro" id="IPR039712">
    <property type="entry name" value="Meu6"/>
</dbReference>
<accession>A0A2Z6REW2</accession>
<name>A0A2Z6REW2_9GLOM</name>
<feature type="compositionally biased region" description="Basic and acidic residues" evidence="1">
    <location>
        <begin position="163"/>
        <end position="192"/>
    </location>
</feature>
<feature type="compositionally biased region" description="Basic and acidic residues" evidence="1">
    <location>
        <begin position="651"/>
        <end position="664"/>
    </location>
</feature>
<feature type="compositionally biased region" description="Low complexity" evidence="1">
    <location>
        <begin position="438"/>
        <end position="460"/>
    </location>
</feature>
<keyword evidence="5" id="KW-1185">Reference proteome</keyword>
<feature type="compositionally biased region" description="Basic and acidic residues" evidence="1">
    <location>
        <begin position="341"/>
        <end position="350"/>
    </location>
</feature>
<feature type="region of interest" description="Disordered" evidence="1">
    <location>
        <begin position="365"/>
        <end position="693"/>
    </location>
</feature>
<dbReference type="SMART" id="SM00233">
    <property type="entry name" value="PH"/>
    <property type="match status" value="2"/>
</dbReference>
<organism evidence="3 5">
    <name type="scientific">Rhizophagus clarus</name>
    <dbReference type="NCBI Taxonomy" id="94130"/>
    <lineage>
        <taxon>Eukaryota</taxon>
        <taxon>Fungi</taxon>
        <taxon>Fungi incertae sedis</taxon>
        <taxon>Mucoromycota</taxon>
        <taxon>Glomeromycotina</taxon>
        <taxon>Glomeromycetes</taxon>
        <taxon>Glomerales</taxon>
        <taxon>Glomeraceae</taxon>
        <taxon>Rhizophagus</taxon>
    </lineage>
</organism>